<dbReference type="PANTHER" id="PTHR35802">
    <property type="entry name" value="PROTEASE SYNTHASE AND SPORULATION PROTEIN PAI 2"/>
    <property type="match status" value="1"/>
</dbReference>
<dbReference type="AlphaFoldDB" id="A0A0B4CNW3"/>
<organism evidence="2 3">
    <name type="scientific">Microbacterium hominis</name>
    <dbReference type="NCBI Taxonomy" id="162426"/>
    <lineage>
        <taxon>Bacteria</taxon>
        <taxon>Bacillati</taxon>
        <taxon>Actinomycetota</taxon>
        <taxon>Actinomycetes</taxon>
        <taxon>Micrococcales</taxon>
        <taxon>Microbacteriaceae</taxon>
        <taxon>Microbacterium</taxon>
    </lineage>
</organism>
<feature type="region of interest" description="Disordered" evidence="1">
    <location>
        <begin position="213"/>
        <end position="236"/>
    </location>
</feature>
<dbReference type="InterPro" id="IPR012349">
    <property type="entry name" value="Split_barrel_FMN-bd"/>
</dbReference>
<protein>
    <submittedName>
        <fullName evidence="2">Transcriptional regulator</fullName>
    </submittedName>
</protein>
<dbReference type="PIRSF" id="PIRSF010372">
    <property type="entry name" value="PaiB"/>
    <property type="match status" value="1"/>
</dbReference>
<name>A0A0B4CNW3_9MICO</name>
<comment type="caution">
    <text evidence="2">The sequence shown here is derived from an EMBL/GenBank/DDBJ whole genome shotgun (WGS) entry which is preliminary data.</text>
</comment>
<dbReference type="Gene3D" id="2.30.110.10">
    <property type="entry name" value="Electron Transport, Fmn-binding Protein, Chain A"/>
    <property type="match status" value="1"/>
</dbReference>
<proteinExistence type="predicted"/>
<dbReference type="RefSeq" id="WP_039416810.1">
    <property type="nucleotide sequence ID" value="NZ_JWSZ01000020.1"/>
</dbReference>
<dbReference type="Pfam" id="PF04299">
    <property type="entry name" value="FMN_bind_2"/>
    <property type="match status" value="1"/>
</dbReference>
<evidence type="ECO:0000313" key="2">
    <source>
        <dbReference type="EMBL" id="KIC56101.1"/>
    </source>
</evidence>
<evidence type="ECO:0000256" key="1">
    <source>
        <dbReference type="SAM" id="MobiDB-lite"/>
    </source>
</evidence>
<evidence type="ECO:0000313" key="3">
    <source>
        <dbReference type="Proteomes" id="UP000031202"/>
    </source>
</evidence>
<accession>A0A0B4CNW3</accession>
<dbReference type="SUPFAM" id="SSF50475">
    <property type="entry name" value="FMN-binding split barrel"/>
    <property type="match status" value="1"/>
</dbReference>
<dbReference type="EMBL" id="JWSZ01000020">
    <property type="protein sequence ID" value="KIC56101.1"/>
    <property type="molecule type" value="Genomic_DNA"/>
</dbReference>
<dbReference type="PANTHER" id="PTHR35802:SF1">
    <property type="entry name" value="PROTEASE SYNTHASE AND SPORULATION PROTEIN PAI 2"/>
    <property type="match status" value="1"/>
</dbReference>
<dbReference type="InterPro" id="IPR007396">
    <property type="entry name" value="TR_PAI2-type"/>
</dbReference>
<gene>
    <name evidence="2" type="ORF">RM52_13255</name>
</gene>
<reference evidence="2 3" key="1">
    <citation type="submission" date="2014-12" db="EMBL/GenBank/DDBJ databases">
        <title>Genome sequencing of Microbacterium hominis TPW29.</title>
        <authorList>
            <person name="Tan P.W."/>
            <person name="Chan K.-G."/>
        </authorList>
    </citation>
    <scope>NUCLEOTIDE SEQUENCE [LARGE SCALE GENOMIC DNA]</scope>
    <source>
        <strain evidence="2 3">TPW29</strain>
    </source>
</reference>
<sequence>MRQNPSFTVTDVAELRRILDENPWMTLVSHGPDGLVASHYAVLLDDGHDDLTVVGHVGKPDDAIHGLGQHELLVIAQGPHGYISPQWYLPGPNVPTWNYVAVHLSGIPEILTPDENLRVLERLVARFESALPQPRLMWQPPNDEDFIRRLERGTVGFRLTPTKVVAKRKLSQNRPDETVDEIVERVEAGSPYADPRLAGEMRRAHEALRAARGAQLRLNGPGQPSPSPSPRPEEEL</sequence>
<dbReference type="Proteomes" id="UP000031202">
    <property type="component" value="Unassembled WGS sequence"/>
</dbReference>